<feature type="transmembrane region" description="Helical" evidence="1">
    <location>
        <begin position="208"/>
        <end position="228"/>
    </location>
</feature>
<feature type="transmembrane region" description="Helical" evidence="1">
    <location>
        <begin position="6"/>
        <end position="31"/>
    </location>
</feature>
<dbReference type="PANTHER" id="PTHR42208">
    <property type="entry name" value="HEAVY METAL TRANSPORTER-RELATED"/>
    <property type="match status" value="1"/>
</dbReference>
<keyword evidence="1" id="KW-0812">Transmembrane</keyword>
<dbReference type="Proteomes" id="UP000281474">
    <property type="component" value="Unassembled WGS sequence"/>
</dbReference>
<keyword evidence="1" id="KW-1133">Transmembrane helix</keyword>
<organism evidence="3 4">
    <name type="scientific">Parashewanella curva</name>
    <dbReference type="NCBI Taxonomy" id="2338552"/>
    <lineage>
        <taxon>Bacteria</taxon>
        <taxon>Pseudomonadati</taxon>
        <taxon>Pseudomonadota</taxon>
        <taxon>Gammaproteobacteria</taxon>
        <taxon>Alteromonadales</taxon>
        <taxon>Shewanellaceae</taxon>
        <taxon>Parashewanella</taxon>
    </lineage>
</organism>
<feature type="transmembrane region" description="Helical" evidence="1">
    <location>
        <begin position="176"/>
        <end position="196"/>
    </location>
</feature>
<evidence type="ECO:0000313" key="4">
    <source>
        <dbReference type="Proteomes" id="UP000281474"/>
    </source>
</evidence>
<name>A0A3L8PS15_9GAMM</name>
<feature type="transmembrane region" description="Helical" evidence="1">
    <location>
        <begin position="87"/>
        <end position="106"/>
    </location>
</feature>
<feature type="transmembrane region" description="Helical" evidence="1">
    <location>
        <begin position="143"/>
        <end position="164"/>
    </location>
</feature>
<dbReference type="OrthoDB" id="9798690at2"/>
<sequence length="231" mass="24898">MTDYDFVAAFVVGLMGAAHCFGMCGGLMAALSSNTPQKIQVGENLLLKQLKLLFSYNIGRVLSYTTAGVILGGAAASLKGLFSIDHYLIILRIFAGIMMLVTGLYLSSIWQGLTKIEKIGNYFWQYLKPIATKLLPIKTVPKALIAGIVWGWLPCGLVYSTLTWSVASGSAIKGGLIMFAFGLGTMPALLSIGVASRTISSWVQKRKVRLLSGLLVASFGVHTLWIAFNQL</sequence>
<dbReference type="Pfam" id="PF13386">
    <property type="entry name" value="DsbD_2"/>
    <property type="match status" value="1"/>
</dbReference>
<dbReference type="PANTHER" id="PTHR42208:SF1">
    <property type="entry name" value="HEAVY METAL TRANSPORTER"/>
    <property type="match status" value="1"/>
</dbReference>
<protein>
    <submittedName>
        <fullName evidence="3">Sulfite exporter TauE/SafE family protein</fullName>
    </submittedName>
</protein>
<evidence type="ECO:0000313" key="3">
    <source>
        <dbReference type="EMBL" id="RLV58185.1"/>
    </source>
</evidence>
<dbReference type="AlphaFoldDB" id="A0A3L8PS15"/>
<evidence type="ECO:0000259" key="2">
    <source>
        <dbReference type="Pfam" id="PF13386"/>
    </source>
</evidence>
<evidence type="ECO:0000256" key="1">
    <source>
        <dbReference type="SAM" id="Phobius"/>
    </source>
</evidence>
<feature type="domain" description="Urease accessory protein UreH-like transmembrane" evidence="2">
    <location>
        <begin position="8"/>
        <end position="221"/>
    </location>
</feature>
<dbReference type="RefSeq" id="WP_121840495.1">
    <property type="nucleotide sequence ID" value="NZ_ML014839.1"/>
</dbReference>
<gene>
    <name evidence="3" type="ORF">D5018_18645</name>
</gene>
<reference evidence="3 4" key="1">
    <citation type="submission" date="2018-09" db="EMBL/GenBank/DDBJ databases">
        <title>Phylogeny of the Shewanellaceae, and recommendation for two new genera, Pseudoshewanella and Parashewanella.</title>
        <authorList>
            <person name="Wang G."/>
        </authorList>
    </citation>
    <scope>NUCLEOTIDE SEQUENCE [LARGE SCALE GENOMIC DNA]</scope>
    <source>
        <strain evidence="3 4">C51</strain>
    </source>
</reference>
<dbReference type="InterPro" id="IPR039447">
    <property type="entry name" value="UreH-like_TM_dom"/>
</dbReference>
<accession>A0A3L8PS15</accession>
<proteinExistence type="predicted"/>
<dbReference type="EMBL" id="QZEI01000090">
    <property type="protein sequence ID" value="RLV58185.1"/>
    <property type="molecule type" value="Genomic_DNA"/>
</dbReference>
<feature type="transmembrane region" description="Helical" evidence="1">
    <location>
        <begin position="52"/>
        <end position="75"/>
    </location>
</feature>
<comment type="caution">
    <text evidence="3">The sequence shown here is derived from an EMBL/GenBank/DDBJ whole genome shotgun (WGS) entry which is preliminary data.</text>
</comment>
<keyword evidence="1" id="KW-0472">Membrane</keyword>
<keyword evidence="4" id="KW-1185">Reference proteome</keyword>